<sequence>MVFALSGWGLLLVSYGIYYRSNIIKQPLIQSSSLSAQKLLIPSRVAALGYLEPKGEITKISAPTFQEGATVTQLMVQRGDHVTKGDIIAILNNRDHLQASLQQAKTKVAVAQANLAKVKAGAKQGDITAQNARFTGTQAELDGQIAIHRASIASLKAQLLGERNTQQATIERLKAELLNNTTDCQRYKKLHQNGAISAQEYDRICLQQEIIQKQLQEAQINLQRIINTLTNQISAAKADLNRTITTLETKIMENKAMLNAISEVRPVDLQLAQSELVSAQAAVKQAETNLALAYVRAPKDGQILKVHTWPGEMIDNQGIVELGNTSQMYVTAEVYESDITRVRQGQSVTITSDGVVEELQGTVEEIGLKVERQKVLGTNPTADVDTRVVEVIIRLNSKDSQRVAHLTNLQVNAIIDSYENQ</sequence>
<dbReference type="InterPro" id="IPR014315">
    <property type="entry name" value="ABC_heterocyst_DevB"/>
</dbReference>
<organism evidence="4 5">
    <name type="scientific">Mastigocoleus testarum BC008</name>
    <dbReference type="NCBI Taxonomy" id="371196"/>
    <lineage>
        <taxon>Bacteria</taxon>
        <taxon>Bacillati</taxon>
        <taxon>Cyanobacteriota</taxon>
        <taxon>Cyanophyceae</taxon>
        <taxon>Nostocales</taxon>
        <taxon>Hapalosiphonaceae</taxon>
        <taxon>Mastigocoleus</taxon>
    </lineage>
</organism>
<dbReference type="Pfam" id="PF25876">
    <property type="entry name" value="HH_MFP_RND"/>
    <property type="match status" value="1"/>
</dbReference>
<dbReference type="InterPro" id="IPR058624">
    <property type="entry name" value="MdtA-like_HH"/>
</dbReference>
<feature type="domain" description="Multidrug resistance protein MdtA-like alpha-helical hairpin" evidence="3">
    <location>
        <begin position="165"/>
        <end position="219"/>
    </location>
</feature>
<comment type="caution">
    <text evidence="4">The sequence shown here is derived from an EMBL/GenBank/DDBJ whole genome shotgun (WGS) entry which is preliminary data.</text>
</comment>
<protein>
    <submittedName>
        <fullName evidence="4">Hemolysin D</fullName>
    </submittedName>
</protein>
<dbReference type="Gene3D" id="2.40.30.170">
    <property type="match status" value="1"/>
</dbReference>
<dbReference type="Proteomes" id="UP000053372">
    <property type="component" value="Unassembled WGS sequence"/>
</dbReference>
<evidence type="ECO:0000313" key="5">
    <source>
        <dbReference type="Proteomes" id="UP000053372"/>
    </source>
</evidence>
<keyword evidence="2" id="KW-0175">Coiled coil</keyword>
<keyword evidence="5" id="KW-1185">Reference proteome</keyword>
<comment type="subcellular location">
    <subcellularLocation>
        <location evidence="1">Cell envelope</location>
    </subcellularLocation>
</comment>
<evidence type="ECO:0000256" key="2">
    <source>
        <dbReference type="ARBA" id="ARBA00023054"/>
    </source>
</evidence>
<dbReference type="RefSeq" id="WP_058183620.1">
    <property type="nucleotide sequence ID" value="NZ_LMTZ01000085.1"/>
</dbReference>
<dbReference type="AlphaFoldDB" id="A0A0V7ZTA4"/>
<evidence type="ECO:0000313" key="4">
    <source>
        <dbReference type="EMBL" id="KST67706.1"/>
    </source>
</evidence>
<dbReference type="GO" id="GO:0030313">
    <property type="term" value="C:cell envelope"/>
    <property type="evidence" value="ECO:0007669"/>
    <property type="project" value="UniProtKB-SubCell"/>
</dbReference>
<reference evidence="4 5" key="1">
    <citation type="journal article" date="2015" name="Genome Announc.">
        <title>Draft Genome of the Euendolithic (true boring) Cyanobacterium Mastigocoleus testarum strain BC008.</title>
        <authorList>
            <person name="Guida B.S."/>
            <person name="Garcia-Pichel F."/>
        </authorList>
    </citation>
    <scope>NUCLEOTIDE SEQUENCE [LARGE SCALE GENOMIC DNA]</scope>
    <source>
        <strain evidence="4 5">BC008</strain>
    </source>
</reference>
<dbReference type="PANTHER" id="PTHR32347">
    <property type="entry name" value="EFFLUX SYSTEM COMPONENT YKNX-RELATED"/>
    <property type="match status" value="1"/>
</dbReference>
<dbReference type="SUPFAM" id="SSF111369">
    <property type="entry name" value="HlyD-like secretion proteins"/>
    <property type="match status" value="2"/>
</dbReference>
<dbReference type="EMBL" id="LMTZ01000085">
    <property type="protein sequence ID" value="KST67706.1"/>
    <property type="molecule type" value="Genomic_DNA"/>
</dbReference>
<name>A0A0V7ZTA4_9CYAN</name>
<dbReference type="Gene3D" id="2.40.50.100">
    <property type="match status" value="1"/>
</dbReference>
<dbReference type="PANTHER" id="PTHR32347:SF27">
    <property type="entry name" value="RND EFFLUX PUMP MEMBRANE FUSION PROTEIN BARREL-SANDWICH DOMAIN-CONTAINING PROTEIN"/>
    <property type="match status" value="1"/>
</dbReference>
<proteinExistence type="predicted"/>
<evidence type="ECO:0000259" key="3">
    <source>
        <dbReference type="Pfam" id="PF25876"/>
    </source>
</evidence>
<gene>
    <name evidence="4" type="ORF">BC008_43920</name>
</gene>
<accession>A0A0V7ZTA4</accession>
<dbReference type="NCBIfam" id="TIGR02971">
    <property type="entry name" value="heterocyst_DevB"/>
    <property type="match status" value="1"/>
</dbReference>
<dbReference type="Gene3D" id="1.10.287.470">
    <property type="entry name" value="Helix hairpin bin"/>
    <property type="match status" value="1"/>
</dbReference>
<evidence type="ECO:0000256" key="1">
    <source>
        <dbReference type="ARBA" id="ARBA00004196"/>
    </source>
</evidence>
<dbReference type="InterPro" id="IPR050465">
    <property type="entry name" value="UPF0194_transport"/>
</dbReference>